<evidence type="ECO:0000256" key="7">
    <source>
        <dbReference type="ARBA" id="ARBA00030554"/>
    </source>
</evidence>
<keyword evidence="5" id="KW-0949">S-adenosyl-L-methionine</keyword>
<dbReference type="GO" id="GO:0032259">
    <property type="term" value="P:methylation"/>
    <property type="evidence" value="ECO:0007669"/>
    <property type="project" value="UniProtKB-KW"/>
</dbReference>
<evidence type="ECO:0000313" key="12">
    <source>
        <dbReference type="EMBL" id="GMI44516.1"/>
    </source>
</evidence>
<dbReference type="Gene3D" id="3.30.1960.10">
    <property type="entry name" value="tRNA wybutosine-synthesizing-like"/>
    <property type="match status" value="1"/>
</dbReference>
<dbReference type="GO" id="GO:0008168">
    <property type="term" value="F:methyltransferase activity"/>
    <property type="evidence" value="ECO:0007669"/>
    <property type="project" value="UniProtKB-KW"/>
</dbReference>
<sequence>MFQQAKARILSKRDRSSRGRIDPHISTVCSQLNSLPCFYTTSSCSGRFYMYRGVGNKRDNKDTKKRENRGAGFERFRVCHDYVGEGMVERYFDLTTLETDRTGGGDKEGAGVSEVDQWEGLDDEVGGGVGVGDVEVEDADSAVEAGEAAGETASEYKSSHPQVPNLHASEHNSTVWLRYEPLILHVACCSPLAADLLIKLLRKAGLKTAGVQRMGSRPIIVQVLGDEGLEMPLTDNEGRGVWGGKERWLGELVNERQRRNWGKIERLERALVEVGEEEIEETVVGEGGEGGEGGDGIVGHDVVGDVAIVRDLEGGEEEIKEMAERVMRTNKKIKVVVLQNEPLEGELKQAKTMRILAGNKERMGKDGSLLTTHQEYGIKTQVDLNLAFFTPRMSGERLRLCNLVSRGEFVLSLFAGVGMEGLMIAGRREVGGVVMVELNERATECAERGRGMLRRNKAVVVKGGGEEAWKRTKIVRGDVREVLREGFEGRCFDRAIVPRPKEGTKDGDMGGEGGAEYLRALLPHLRPRAEVHWYDFAADWEVEGGMQRTKDFIRRVLEEEGKGVEFLSAGKAGKGTIAKRQYRVVVDFRVVE</sequence>
<comment type="caution">
    <text evidence="12">The sequence shown here is derived from an EMBL/GenBank/DDBJ whole genome shotgun (WGS) entry which is preliminary data.</text>
</comment>
<dbReference type="Proteomes" id="UP001165065">
    <property type="component" value="Unassembled WGS sequence"/>
</dbReference>
<dbReference type="PANTHER" id="PTHR48418:SF1">
    <property type="entry name" value="TRNA WYBUTOSINE-SYNTHESIZING PROTEIN 3"/>
    <property type="match status" value="1"/>
</dbReference>
<dbReference type="GO" id="GO:0008033">
    <property type="term" value="P:tRNA processing"/>
    <property type="evidence" value="ECO:0007669"/>
    <property type="project" value="UniProtKB-KW"/>
</dbReference>
<keyword evidence="4" id="KW-0808">Transferase</keyword>
<keyword evidence="13" id="KW-1185">Reference proteome</keyword>
<feature type="compositionally biased region" description="Low complexity" evidence="9">
    <location>
        <begin position="144"/>
        <end position="155"/>
    </location>
</feature>
<comment type="catalytic activity">
    <reaction evidence="8">
        <text>4-demethyl-7-[(3S)-3-amino-3-carboxypropyl]wyosine(37) in tRNA(Phe) + S-adenosyl-L-methionine = 7-[(3S)-3-amino-3-carboxypropyl]wyosine(37) in tRNA(Phe) + S-adenosyl-L-homocysteine + H(+)</text>
        <dbReference type="Rhea" id="RHEA:36635"/>
        <dbReference type="Rhea" id="RHEA-COMP:10378"/>
        <dbReference type="Rhea" id="RHEA-COMP:10379"/>
        <dbReference type="ChEBI" id="CHEBI:15378"/>
        <dbReference type="ChEBI" id="CHEBI:57856"/>
        <dbReference type="ChEBI" id="CHEBI:59789"/>
        <dbReference type="ChEBI" id="CHEBI:73543"/>
        <dbReference type="ChEBI" id="CHEBI:73550"/>
        <dbReference type="EC" id="2.1.1.282"/>
    </reaction>
</comment>
<dbReference type="SUPFAM" id="SSF53335">
    <property type="entry name" value="S-adenosyl-L-methionine-dependent methyltransferases"/>
    <property type="match status" value="1"/>
</dbReference>
<dbReference type="InterPro" id="IPR003827">
    <property type="entry name" value="tRNA_yW-synthesising"/>
</dbReference>
<evidence type="ECO:0000313" key="13">
    <source>
        <dbReference type="Proteomes" id="UP001165065"/>
    </source>
</evidence>
<evidence type="ECO:0000256" key="5">
    <source>
        <dbReference type="ARBA" id="ARBA00022691"/>
    </source>
</evidence>
<dbReference type="PANTHER" id="PTHR48418">
    <property type="entry name" value="TRNA WYBUTOSINE-SYNTHESIZING PROTEIN 3"/>
    <property type="match status" value="1"/>
</dbReference>
<keyword evidence="3" id="KW-0489">Methyltransferase</keyword>
<comment type="similarity">
    <text evidence="1">Belongs to the TYW3 family.</text>
</comment>
<dbReference type="InterPro" id="IPR029063">
    <property type="entry name" value="SAM-dependent_MTases_sf"/>
</dbReference>
<dbReference type="InterPro" id="IPR056743">
    <property type="entry name" value="TRM5-TYW2-like_MTfase"/>
</dbReference>
<evidence type="ECO:0000256" key="3">
    <source>
        <dbReference type="ARBA" id="ARBA00022603"/>
    </source>
</evidence>
<evidence type="ECO:0000256" key="2">
    <source>
        <dbReference type="ARBA" id="ARBA00012750"/>
    </source>
</evidence>
<protein>
    <recommendedName>
        <fullName evidence="2">tRNA(Phe) 7-[(3-amino-3-carboxypropyl)-4-demethylwyosine(37)-N(4)]-methyltransferase</fullName>
        <ecNumber evidence="2">2.1.1.282</ecNumber>
    </recommendedName>
    <alternativeName>
        <fullName evidence="7">tRNA(Phe) 7-((3-amino-3-carboxypropyl)-4-demethylwyosine(37)-N(4))-methyltransferase</fullName>
    </alternativeName>
</protein>
<accession>A0A9W7LCD5</accession>
<evidence type="ECO:0000256" key="1">
    <source>
        <dbReference type="ARBA" id="ARBA00008569"/>
    </source>
</evidence>
<evidence type="ECO:0000259" key="10">
    <source>
        <dbReference type="Pfam" id="PF02475"/>
    </source>
</evidence>
<evidence type="ECO:0000256" key="4">
    <source>
        <dbReference type="ARBA" id="ARBA00022679"/>
    </source>
</evidence>
<dbReference type="EMBL" id="BRYA01000219">
    <property type="protein sequence ID" value="GMI44516.1"/>
    <property type="molecule type" value="Genomic_DNA"/>
</dbReference>
<evidence type="ECO:0000259" key="11">
    <source>
        <dbReference type="Pfam" id="PF02676"/>
    </source>
</evidence>
<dbReference type="Pfam" id="PF02475">
    <property type="entry name" value="TRM5-TYW2_MTfase"/>
    <property type="match status" value="1"/>
</dbReference>
<dbReference type="CDD" id="cd02440">
    <property type="entry name" value="AdoMet_MTases"/>
    <property type="match status" value="1"/>
</dbReference>
<dbReference type="EC" id="2.1.1.282" evidence="2"/>
<proteinExistence type="inferred from homology"/>
<dbReference type="AlphaFoldDB" id="A0A9W7LCD5"/>
<feature type="domain" description="tRNA wybutosine-synthesizing protein" evidence="11">
    <location>
        <begin position="5"/>
        <end position="271"/>
    </location>
</feature>
<dbReference type="OrthoDB" id="263283at2759"/>
<keyword evidence="6" id="KW-0819">tRNA processing</keyword>
<feature type="domain" description="TRM5/TYW2-like methyltransferase" evidence="10">
    <location>
        <begin position="371"/>
        <end position="539"/>
    </location>
</feature>
<dbReference type="InterPro" id="IPR036602">
    <property type="entry name" value="tRNA_yW-synthesising-like_sf"/>
</dbReference>
<name>A0A9W7LCD5_9STRA</name>
<reference evidence="13" key="1">
    <citation type="journal article" date="2023" name="Commun. Biol.">
        <title>Genome analysis of Parmales, the sister group of diatoms, reveals the evolutionary specialization of diatoms from phago-mixotrophs to photoautotrophs.</title>
        <authorList>
            <person name="Ban H."/>
            <person name="Sato S."/>
            <person name="Yoshikawa S."/>
            <person name="Yamada K."/>
            <person name="Nakamura Y."/>
            <person name="Ichinomiya M."/>
            <person name="Sato N."/>
            <person name="Blanc-Mathieu R."/>
            <person name="Endo H."/>
            <person name="Kuwata A."/>
            <person name="Ogata H."/>
        </authorList>
    </citation>
    <scope>NUCLEOTIDE SEQUENCE [LARGE SCALE GENOMIC DNA]</scope>
</reference>
<organism evidence="12 13">
    <name type="scientific">Triparma columacea</name>
    <dbReference type="NCBI Taxonomy" id="722753"/>
    <lineage>
        <taxon>Eukaryota</taxon>
        <taxon>Sar</taxon>
        <taxon>Stramenopiles</taxon>
        <taxon>Ochrophyta</taxon>
        <taxon>Bolidophyceae</taxon>
        <taxon>Parmales</taxon>
        <taxon>Triparmaceae</taxon>
        <taxon>Triparma</taxon>
    </lineage>
</organism>
<evidence type="ECO:0000256" key="8">
    <source>
        <dbReference type="ARBA" id="ARBA00049202"/>
    </source>
</evidence>
<gene>
    <name evidence="12" type="ORF">TrCOL_g10389</name>
</gene>
<evidence type="ECO:0000256" key="9">
    <source>
        <dbReference type="SAM" id="MobiDB-lite"/>
    </source>
</evidence>
<feature type="region of interest" description="Disordered" evidence="9">
    <location>
        <begin position="144"/>
        <end position="164"/>
    </location>
</feature>
<evidence type="ECO:0000256" key="6">
    <source>
        <dbReference type="ARBA" id="ARBA00022694"/>
    </source>
</evidence>
<dbReference type="Gene3D" id="3.40.50.150">
    <property type="entry name" value="Vaccinia Virus protein VP39"/>
    <property type="match status" value="1"/>
</dbReference>
<dbReference type="Pfam" id="PF02676">
    <property type="entry name" value="TYW3"/>
    <property type="match status" value="1"/>
</dbReference>
<dbReference type="Gene3D" id="3.30.300.110">
    <property type="entry name" value="Met-10+ protein-like domains"/>
    <property type="match status" value="1"/>
</dbReference>
<dbReference type="SUPFAM" id="SSF111278">
    <property type="entry name" value="SSo0622-like"/>
    <property type="match status" value="1"/>
</dbReference>